<name>A0A087BZH6_9BIFI</name>
<evidence type="ECO:0000313" key="3">
    <source>
        <dbReference type="Proteomes" id="UP000029082"/>
    </source>
</evidence>
<reference evidence="2 3" key="1">
    <citation type="submission" date="2014-03" db="EMBL/GenBank/DDBJ databases">
        <title>Genomics of Bifidobacteria.</title>
        <authorList>
            <person name="Ventura M."/>
            <person name="Milani C."/>
            <person name="Lugli G.A."/>
        </authorList>
    </citation>
    <scope>NUCLEOTIDE SEQUENCE [LARGE SCALE GENOMIC DNA]</scope>
    <source>
        <strain evidence="2 3">DSM 21395</strain>
    </source>
</reference>
<dbReference type="STRING" id="1437603.GCA_000771525_00517"/>
<dbReference type="AlphaFoldDB" id="A0A087BZH6"/>
<proteinExistence type="predicted"/>
<comment type="caution">
    <text evidence="2">The sequence shown here is derived from an EMBL/GenBank/DDBJ whole genome shotgun (WGS) entry which is preliminary data.</text>
</comment>
<accession>A0A087BZH6</accession>
<keyword evidence="1" id="KW-0812">Transmembrane</keyword>
<evidence type="ECO:0000313" key="2">
    <source>
        <dbReference type="EMBL" id="KFI76426.1"/>
    </source>
</evidence>
<gene>
    <name evidence="2" type="ORF">BMON_1726</name>
</gene>
<evidence type="ECO:0000256" key="1">
    <source>
        <dbReference type="SAM" id="Phobius"/>
    </source>
</evidence>
<keyword evidence="1" id="KW-1133">Transmembrane helix</keyword>
<dbReference type="EMBL" id="JGZE01000016">
    <property type="protein sequence ID" value="KFI76426.1"/>
    <property type="molecule type" value="Genomic_DNA"/>
</dbReference>
<keyword evidence="3" id="KW-1185">Reference proteome</keyword>
<keyword evidence="1" id="KW-0472">Membrane</keyword>
<feature type="transmembrane region" description="Helical" evidence="1">
    <location>
        <begin position="20"/>
        <end position="41"/>
    </location>
</feature>
<sequence>MSVSKTVRVERARDAMSTPLSVPLSTLLSVLVLGLVPAPAISEK</sequence>
<protein>
    <submittedName>
        <fullName evidence="2">Uncharacterized protein</fullName>
    </submittedName>
</protein>
<dbReference type="Proteomes" id="UP000029082">
    <property type="component" value="Unassembled WGS sequence"/>
</dbReference>
<organism evidence="2 3">
    <name type="scientific">Bifidobacterium mongoliense DSM 21395</name>
    <dbReference type="NCBI Taxonomy" id="1437603"/>
    <lineage>
        <taxon>Bacteria</taxon>
        <taxon>Bacillati</taxon>
        <taxon>Actinomycetota</taxon>
        <taxon>Actinomycetes</taxon>
        <taxon>Bifidobacteriales</taxon>
        <taxon>Bifidobacteriaceae</taxon>
        <taxon>Bifidobacterium</taxon>
    </lineage>
</organism>